<reference evidence="3" key="2">
    <citation type="submission" date="2021-04" db="EMBL/GenBank/DDBJ databases">
        <authorList>
            <person name="Liu J."/>
        </authorList>
    </citation>
    <scope>NUCLEOTIDE SEQUENCE</scope>
    <source>
        <strain evidence="3">BAD-6</strain>
    </source>
</reference>
<protein>
    <submittedName>
        <fullName evidence="3">Class I SAM-dependent methyltransferase</fullName>
    </submittedName>
</protein>
<keyword evidence="4" id="KW-1185">Reference proteome</keyword>
<reference evidence="3" key="1">
    <citation type="submission" date="2021-04" db="EMBL/GenBank/DDBJ databases">
        <title>Sinoanaerobacter chloroacetimidivorans sp. nov., an obligate anaerobic bacterium isolated from anaerobic sludge.</title>
        <authorList>
            <person name="Bao Y."/>
        </authorList>
    </citation>
    <scope>NUCLEOTIDE SEQUENCE</scope>
    <source>
        <strain evidence="3">BAD-6</strain>
    </source>
</reference>
<accession>A0A8J7W1V5</accession>
<sequence length="277" mass="31332">MLTLIDLINTDRLPAPYEQGAELWNDLHISKMMLEAHLSPQTDAASYKPEKIQAICEYFIQATGLKTGSSIADLGCGPGLYSFQLVQKGYQLTGIDRSETSIRYARNLNRGKNADFIISSYLSPFGDNQFDSALLISQDYGVLSPDSRRILLKNIHQALKPKGFFAFDVSTMSAFEHRKERAVSKWYASDSGFWRPHQHFVLEKTIIYPDISALCDLAVVIDSEIKSYYIYQSFFSHKSIQKELEENGFHVEAILSNLWGEKYCEDSLVIGILCSKA</sequence>
<evidence type="ECO:0000259" key="2">
    <source>
        <dbReference type="Pfam" id="PF13649"/>
    </source>
</evidence>
<dbReference type="Pfam" id="PF13649">
    <property type="entry name" value="Methyltransf_25"/>
    <property type="match status" value="1"/>
</dbReference>
<dbReference type="Proteomes" id="UP000675664">
    <property type="component" value="Unassembled WGS sequence"/>
</dbReference>
<dbReference type="InterPro" id="IPR029063">
    <property type="entry name" value="SAM-dependent_MTases_sf"/>
</dbReference>
<keyword evidence="3" id="KW-0489">Methyltransferase</keyword>
<organism evidence="3 4">
    <name type="scientific">Sinanaerobacter chloroacetimidivorans</name>
    <dbReference type="NCBI Taxonomy" id="2818044"/>
    <lineage>
        <taxon>Bacteria</taxon>
        <taxon>Bacillati</taxon>
        <taxon>Bacillota</taxon>
        <taxon>Clostridia</taxon>
        <taxon>Peptostreptococcales</taxon>
        <taxon>Anaerovoracaceae</taxon>
        <taxon>Sinanaerobacter</taxon>
    </lineage>
</organism>
<dbReference type="InterPro" id="IPR041698">
    <property type="entry name" value="Methyltransf_25"/>
</dbReference>
<feature type="domain" description="Methyltransferase" evidence="2">
    <location>
        <begin position="71"/>
        <end position="163"/>
    </location>
</feature>
<dbReference type="AlphaFoldDB" id="A0A8J7W1V5"/>
<dbReference type="CDD" id="cd02440">
    <property type="entry name" value="AdoMet_MTases"/>
    <property type="match status" value="1"/>
</dbReference>
<dbReference type="SUPFAM" id="SSF53335">
    <property type="entry name" value="S-adenosyl-L-methionine-dependent methyltransferases"/>
    <property type="match status" value="1"/>
</dbReference>
<dbReference type="GO" id="GO:0008168">
    <property type="term" value="F:methyltransferase activity"/>
    <property type="evidence" value="ECO:0007669"/>
    <property type="project" value="UniProtKB-KW"/>
</dbReference>
<keyword evidence="1" id="KW-0808">Transferase</keyword>
<evidence type="ECO:0000313" key="3">
    <source>
        <dbReference type="EMBL" id="MBR0599324.1"/>
    </source>
</evidence>
<evidence type="ECO:0000256" key="1">
    <source>
        <dbReference type="ARBA" id="ARBA00022679"/>
    </source>
</evidence>
<dbReference type="EMBL" id="JAGSND010000012">
    <property type="protein sequence ID" value="MBR0599324.1"/>
    <property type="molecule type" value="Genomic_DNA"/>
</dbReference>
<comment type="caution">
    <text evidence="3">The sequence shown here is derived from an EMBL/GenBank/DDBJ whole genome shotgun (WGS) entry which is preliminary data.</text>
</comment>
<dbReference type="Gene3D" id="3.40.50.150">
    <property type="entry name" value="Vaccinia Virus protein VP39"/>
    <property type="match status" value="1"/>
</dbReference>
<dbReference type="RefSeq" id="WP_227019456.1">
    <property type="nucleotide sequence ID" value="NZ_JAGSND010000012.1"/>
</dbReference>
<name>A0A8J7W1V5_9FIRM</name>
<evidence type="ECO:0000313" key="4">
    <source>
        <dbReference type="Proteomes" id="UP000675664"/>
    </source>
</evidence>
<dbReference type="PANTHER" id="PTHR43861">
    <property type="entry name" value="TRANS-ACONITATE 2-METHYLTRANSFERASE-RELATED"/>
    <property type="match status" value="1"/>
</dbReference>
<dbReference type="GO" id="GO:0032259">
    <property type="term" value="P:methylation"/>
    <property type="evidence" value="ECO:0007669"/>
    <property type="project" value="UniProtKB-KW"/>
</dbReference>
<proteinExistence type="predicted"/>
<gene>
    <name evidence="3" type="ORF">KCX82_15665</name>
</gene>